<evidence type="ECO:0000313" key="6">
    <source>
        <dbReference type="Proteomes" id="UP000596742"/>
    </source>
</evidence>
<reference evidence="5" key="1">
    <citation type="submission" date="2018-11" db="EMBL/GenBank/DDBJ databases">
        <authorList>
            <person name="Alioto T."/>
            <person name="Alioto T."/>
        </authorList>
    </citation>
    <scope>NUCLEOTIDE SEQUENCE</scope>
</reference>
<dbReference type="Pfam" id="PF00051">
    <property type="entry name" value="Kringle"/>
    <property type="match status" value="1"/>
</dbReference>
<keyword evidence="2" id="KW-1015">Disulfide bond</keyword>
<sequence>KWSLRTPHTHDKTWLGNNNYCRNPHLDPGGPWCFTTDDNVRFEYCDIPVCEKRLNERSI</sequence>
<dbReference type="InterPro" id="IPR050759">
    <property type="entry name" value="Serine_protease_kringle"/>
</dbReference>
<dbReference type="InterPro" id="IPR018056">
    <property type="entry name" value="Kringle_CS"/>
</dbReference>
<keyword evidence="6" id="KW-1185">Reference proteome</keyword>
<dbReference type="OrthoDB" id="272018at2759"/>
<comment type="caution">
    <text evidence="3">Lacks conserved residue(s) required for the propagation of feature annotation.</text>
</comment>
<organism evidence="5 6">
    <name type="scientific">Mytilus galloprovincialis</name>
    <name type="common">Mediterranean mussel</name>
    <dbReference type="NCBI Taxonomy" id="29158"/>
    <lineage>
        <taxon>Eukaryota</taxon>
        <taxon>Metazoa</taxon>
        <taxon>Spiralia</taxon>
        <taxon>Lophotrochozoa</taxon>
        <taxon>Mollusca</taxon>
        <taxon>Bivalvia</taxon>
        <taxon>Autobranchia</taxon>
        <taxon>Pteriomorphia</taxon>
        <taxon>Mytilida</taxon>
        <taxon>Mytiloidea</taxon>
        <taxon>Mytilidae</taxon>
        <taxon>Mytilinae</taxon>
        <taxon>Mytilus</taxon>
    </lineage>
</organism>
<dbReference type="Proteomes" id="UP000596742">
    <property type="component" value="Unassembled WGS sequence"/>
</dbReference>
<evidence type="ECO:0000256" key="3">
    <source>
        <dbReference type="PROSITE-ProRule" id="PRU00121"/>
    </source>
</evidence>
<evidence type="ECO:0000313" key="5">
    <source>
        <dbReference type="EMBL" id="VDI65081.1"/>
    </source>
</evidence>
<dbReference type="AlphaFoldDB" id="A0A8B6GJK0"/>
<feature type="non-terminal residue" evidence="5">
    <location>
        <position position="1"/>
    </location>
</feature>
<evidence type="ECO:0000256" key="2">
    <source>
        <dbReference type="ARBA" id="ARBA00023157"/>
    </source>
</evidence>
<dbReference type="SUPFAM" id="SSF57440">
    <property type="entry name" value="Kringle-like"/>
    <property type="match status" value="1"/>
</dbReference>
<keyword evidence="1 3" id="KW-0420">Kringle</keyword>
<name>A0A8B6GJK0_MYTGA</name>
<evidence type="ECO:0000256" key="1">
    <source>
        <dbReference type="ARBA" id="ARBA00022572"/>
    </source>
</evidence>
<comment type="caution">
    <text evidence="5">The sequence shown here is derived from an EMBL/GenBank/DDBJ whole genome shotgun (WGS) entry which is preliminary data.</text>
</comment>
<proteinExistence type="predicted"/>
<evidence type="ECO:0000259" key="4">
    <source>
        <dbReference type="PROSITE" id="PS50070"/>
    </source>
</evidence>
<dbReference type="Gene3D" id="2.40.20.10">
    <property type="entry name" value="Plasminogen Kringle 4"/>
    <property type="match status" value="1"/>
</dbReference>
<dbReference type="PROSITE" id="PS00021">
    <property type="entry name" value="KRINGLE_1"/>
    <property type="match status" value="1"/>
</dbReference>
<dbReference type="SMART" id="SM00130">
    <property type="entry name" value="KR"/>
    <property type="match status" value="1"/>
</dbReference>
<dbReference type="PANTHER" id="PTHR24261:SF7">
    <property type="entry name" value="KRINGLE DOMAIN-CONTAINING PROTEIN"/>
    <property type="match status" value="1"/>
</dbReference>
<protein>
    <recommendedName>
        <fullName evidence="4">Kringle domain-containing protein</fullName>
    </recommendedName>
</protein>
<dbReference type="EMBL" id="UYJE01008584">
    <property type="protein sequence ID" value="VDI65081.1"/>
    <property type="molecule type" value="Genomic_DNA"/>
</dbReference>
<feature type="non-terminal residue" evidence="5">
    <location>
        <position position="59"/>
    </location>
</feature>
<dbReference type="InterPro" id="IPR038178">
    <property type="entry name" value="Kringle_sf"/>
</dbReference>
<dbReference type="InterPro" id="IPR013806">
    <property type="entry name" value="Kringle-like"/>
</dbReference>
<dbReference type="PANTHER" id="PTHR24261">
    <property type="entry name" value="PLASMINOGEN-RELATED"/>
    <property type="match status" value="1"/>
</dbReference>
<accession>A0A8B6GJK0</accession>
<dbReference type="InterPro" id="IPR000001">
    <property type="entry name" value="Kringle"/>
</dbReference>
<feature type="domain" description="Kringle" evidence="4">
    <location>
        <begin position="1"/>
        <end position="50"/>
    </location>
</feature>
<dbReference type="PROSITE" id="PS50070">
    <property type="entry name" value="KRINGLE_2"/>
    <property type="match status" value="1"/>
</dbReference>
<gene>
    <name evidence="5" type="ORF">MGAL_10B072876</name>
</gene>